<accession>A0A6G8MYM5</accession>
<name>A0A6G8MYM5_9VIRU</name>
<organism evidence="1 2">
    <name type="scientific">Cedratvirus kamchatka</name>
    <dbReference type="NCBI Taxonomy" id="2716914"/>
    <lineage>
        <taxon>Viruses</taxon>
        <taxon>Pithoviruses</taxon>
        <taxon>Orthocedratvirinae</taxon>
        <taxon>Alphacedratvirus</taxon>
        <taxon>Alphacedratvirus rossiense</taxon>
    </lineage>
</organism>
<proteinExistence type="predicted"/>
<keyword evidence="2" id="KW-1185">Reference proteome</keyword>
<reference evidence="1" key="1">
    <citation type="submission" date="2019-12" db="EMBL/GenBank/DDBJ databases">
        <title>The DNA Methylation Landscape of Giant Viruses.</title>
        <authorList>
            <person name="Jeudy S."/>
            <person name="Rigou S."/>
            <person name="Alempic J.-M."/>
            <person name="Claverie J.-M."/>
            <person name="Abergel C."/>
            <person name="Legendre M."/>
        </authorList>
    </citation>
    <scope>NUCLEOTIDE SEQUENCE</scope>
    <source>
        <strain evidence="1">P4</strain>
    </source>
</reference>
<dbReference type="Proteomes" id="UP001224087">
    <property type="component" value="Segment"/>
</dbReference>
<evidence type="ECO:0000313" key="1">
    <source>
        <dbReference type="EMBL" id="QIN54643.1"/>
    </source>
</evidence>
<protein>
    <submittedName>
        <fullName evidence="1">Uncharacterized protein</fullName>
    </submittedName>
</protein>
<dbReference type="EMBL" id="MN873693">
    <property type="protein sequence ID" value="QIN54643.1"/>
    <property type="molecule type" value="Genomic_DNA"/>
</dbReference>
<gene>
    <name evidence="1" type="primary">ck518</name>
</gene>
<evidence type="ECO:0000313" key="2">
    <source>
        <dbReference type="Proteomes" id="UP001224087"/>
    </source>
</evidence>
<sequence>MELESFIASSPCALETVMGYDIIPQLRGKILVSAPVKQVQVLGQVTVVPNADFFSLVSSQEYDHALFFYSPDYMHAFLSLLQDSSLSSNLVLVAPYLLDIDLPWMQYYKVGFPTVVTYEEKSFTLHDASLPSATAQRAKQFASFYSKVLILCPDDRFIDSLLSEQDFQGTRYNGESTNLEEVSVLCLVDEQARMVASDYLPDCVIDTCQTRLLFNTTMGGYYKRLVHRSKRDADALALLGSFRKEGICHRMSTEKAYQRYLEEYPWPKYLPSLLPLSRKNNQVLQLWQEQDYPIFSLLGPLVLLDNFSPLLFVYPMAYEADSYLFATEQHYKTFFYRFIGEDSLETLCKLWETFLEEVGGISLSEEKPSLDQVRVWANNNSINADRLWSCLELVRDCAFKIEAQKGVALQTGPSDCTEVCQRARPLLNQIYSKRLMFASGIGFEYKSRIYTINTFALPSNLGSNTKEITGLILDDRTNSVIAGVNF</sequence>